<dbReference type="EMBL" id="CAJMXA010000141">
    <property type="protein sequence ID" value="CAE6418301.1"/>
    <property type="molecule type" value="Genomic_DNA"/>
</dbReference>
<sequence>MPRPLTIPPGASYRASNTVLRIRQKIFRLEAPINISFEDNKWQAGDPMYDWYTRRTSENRVFIETIQLRKEVQAPFFHEFIVFGLRGGGFYRIDRRQQPTEELPIDAIYTYGVKAHDTIEEVPDLNSIMYARSQCLIEINFKPDVNVHVGLILRICRAIQKHERAKDYTLQRYNCYFFAQTLIMCTACGASDWAGLGEPKSETSNRDGPWRTPNTPLADFAKTPCLDNDACLTAFKWNCTENFNHDWGQLSKLSNTLVHASPLLRHADHCNDCLESQSVHRQRSLSSEIKRLEHELIEHWNGTYRELLDAIYRSNHKKFVSSGVWKIIEQNTSEEGSREVIEQNLDSIQAKWEEYSRQRWSALVETVHDLLDPAEVCDAWYPDRDEWKSTWTCKDGGPVKAAMEEWERETQKFFNEEFSKLEKDLETQGVRSGTQVHQKAM</sequence>
<feature type="non-terminal residue" evidence="1">
    <location>
        <position position="1"/>
    </location>
</feature>
<evidence type="ECO:0000313" key="2">
    <source>
        <dbReference type="Proteomes" id="UP000663853"/>
    </source>
</evidence>
<proteinExistence type="predicted"/>
<reference evidence="1" key="1">
    <citation type="submission" date="2021-01" db="EMBL/GenBank/DDBJ databases">
        <authorList>
            <person name="Kaushik A."/>
        </authorList>
    </citation>
    <scope>NUCLEOTIDE SEQUENCE</scope>
    <source>
        <strain evidence="1">AG6-10EEA</strain>
    </source>
</reference>
<gene>
    <name evidence="1" type="ORF">RDB_LOCUS9114</name>
</gene>
<dbReference type="Proteomes" id="UP000663853">
    <property type="component" value="Unassembled WGS sequence"/>
</dbReference>
<evidence type="ECO:0000313" key="1">
    <source>
        <dbReference type="EMBL" id="CAE6418301.1"/>
    </source>
</evidence>
<dbReference type="AlphaFoldDB" id="A0A8H2X667"/>
<protein>
    <submittedName>
        <fullName evidence="1">Uncharacterized protein</fullName>
    </submittedName>
</protein>
<accession>A0A8H2X667</accession>
<name>A0A8H2X667_9AGAM</name>
<organism evidence="1 2">
    <name type="scientific">Rhizoctonia solani</name>
    <dbReference type="NCBI Taxonomy" id="456999"/>
    <lineage>
        <taxon>Eukaryota</taxon>
        <taxon>Fungi</taxon>
        <taxon>Dikarya</taxon>
        <taxon>Basidiomycota</taxon>
        <taxon>Agaricomycotina</taxon>
        <taxon>Agaricomycetes</taxon>
        <taxon>Cantharellales</taxon>
        <taxon>Ceratobasidiaceae</taxon>
        <taxon>Rhizoctonia</taxon>
    </lineage>
</organism>
<comment type="caution">
    <text evidence="1">The sequence shown here is derived from an EMBL/GenBank/DDBJ whole genome shotgun (WGS) entry which is preliminary data.</text>
</comment>